<proteinExistence type="predicted"/>
<dbReference type="RefSeq" id="WP_349656713.1">
    <property type="nucleotide sequence ID" value="NZ_CP144460.1"/>
</dbReference>
<protein>
    <submittedName>
        <fullName evidence="2">Uncharacterized protein</fullName>
    </submittedName>
</protein>
<feature type="region of interest" description="Disordered" evidence="1">
    <location>
        <begin position="45"/>
        <end position="70"/>
    </location>
</feature>
<dbReference type="EMBL" id="CP144460">
    <property type="protein sequence ID" value="XBS38311.1"/>
    <property type="molecule type" value="Genomic_DNA"/>
</dbReference>
<sequence length="200" mass="21287">MRAFDVQCISSDTHDTRHGKGKSSMRGSPKRYTLILLGSLATGCGQSNHGHDDAQRSPASGGTPLASEQTRTNADYATEVNCPPQRYADVSTLGEKQLDPLYAIATFALDGKLTREEFDSNPRYAEIALSGAEFLATTDVAIRGIVDVTGTPPLSVANAAKLASKLASIKVKGRYARTGAMGTLQAKIKTCLLMIKNDLP</sequence>
<gene>
    <name evidence="2" type="ORF">VZ068_01840</name>
</gene>
<feature type="region of interest" description="Disordered" evidence="1">
    <location>
        <begin position="1"/>
        <end position="28"/>
    </location>
</feature>
<organism evidence="2">
    <name type="scientific">Xanthomonas sp. 10-10</name>
    <dbReference type="NCBI Taxonomy" id="3115848"/>
    <lineage>
        <taxon>Bacteria</taxon>
        <taxon>Pseudomonadati</taxon>
        <taxon>Pseudomonadota</taxon>
        <taxon>Gammaproteobacteria</taxon>
        <taxon>Lysobacterales</taxon>
        <taxon>Lysobacteraceae</taxon>
        <taxon>Xanthomonas</taxon>
    </lineage>
</organism>
<name>A0AAU7P9L3_9XANT</name>
<evidence type="ECO:0000256" key="1">
    <source>
        <dbReference type="SAM" id="MobiDB-lite"/>
    </source>
</evidence>
<accession>A0AAU7P9L3</accession>
<reference evidence="2" key="1">
    <citation type="submission" date="2024-02" db="EMBL/GenBank/DDBJ databases">
        <title>Complete genome sequence of Xanthomonas sp. 10-10.</title>
        <authorList>
            <person name="Biessy A."/>
            <person name="Ciotola M."/>
            <person name="Cadieux M."/>
            <person name="Soufiane B."/>
            <person name="Laforest M."/>
            <person name="Filion M."/>
        </authorList>
    </citation>
    <scope>NUCLEOTIDE SEQUENCE</scope>
    <source>
        <strain evidence="2">10-10</strain>
    </source>
</reference>
<dbReference type="AlphaFoldDB" id="A0AAU7P9L3"/>
<evidence type="ECO:0000313" key="2">
    <source>
        <dbReference type="EMBL" id="XBS38311.1"/>
    </source>
</evidence>